<comment type="function">
    <text evidence="1">Responsible for the formation of the pyrimidine heterocycle in the thiamine biosynthesis pathway. Catalyzes the formation of hydroxymethylpyrimidine phosphate (HMP-P) from histidine and pyridoxal phosphate (PLP). The protein uses PLP and the active site histidine to form HMP-P, generating an inactive enzyme. The enzyme can only undergo a single turnover, which suggests it is a suicide enzyme.</text>
</comment>
<dbReference type="OrthoDB" id="9815602at2"/>
<evidence type="ECO:0000313" key="14">
    <source>
        <dbReference type="EMBL" id="PWS35653.1"/>
    </source>
</evidence>
<evidence type="ECO:0000256" key="11">
    <source>
        <dbReference type="ARBA" id="ARBA00048179"/>
    </source>
</evidence>
<reference evidence="15" key="1">
    <citation type="submission" date="2018-05" db="EMBL/GenBank/DDBJ databases">
        <authorList>
            <person name="Du Z."/>
            <person name="Wang X."/>
        </authorList>
    </citation>
    <scope>NUCLEOTIDE SEQUENCE [LARGE SCALE GENOMIC DNA]</scope>
    <source>
        <strain evidence="15">CQN31</strain>
    </source>
</reference>
<dbReference type="Gene3D" id="3.40.190.10">
    <property type="entry name" value="Periplasmic binding protein-like II"/>
    <property type="match status" value="2"/>
</dbReference>
<dbReference type="RefSeq" id="WP_109872019.1">
    <property type="nucleotide sequence ID" value="NZ_QGNA01000004.1"/>
</dbReference>
<name>A0A317FB09_9PROT</name>
<feature type="signal peptide" evidence="12">
    <location>
        <begin position="1"/>
        <end position="23"/>
    </location>
</feature>
<evidence type="ECO:0000256" key="8">
    <source>
        <dbReference type="ARBA" id="ARBA00022977"/>
    </source>
</evidence>
<evidence type="ECO:0000256" key="10">
    <source>
        <dbReference type="ARBA" id="ARBA00033171"/>
    </source>
</evidence>
<keyword evidence="12" id="KW-0732">Signal</keyword>
<evidence type="ECO:0000256" key="3">
    <source>
        <dbReference type="ARBA" id="ARBA00009406"/>
    </source>
</evidence>
<dbReference type="InterPro" id="IPR027939">
    <property type="entry name" value="NMT1/THI5"/>
</dbReference>
<dbReference type="PANTHER" id="PTHR31528">
    <property type="entry name" value="4-AMINO-5-HYDROXYMETHYL-2-METHYLPYRIMIDINE PHOSPHATE SYNTHASE THI11-RELATED"/>
    <property type="match status" value="1"/>
</dbReference>
<evidence type="ECO:0000256" key="9">
    <source>
        <dbReference type="ARBA" id="ARBA00023004"/>
    </source>
</evidence>
<evidence type="ECO:0000256" key="5">
    <source>
        <dbReference type="ARBA" id="ARBA00022679"/>
    </source>
</evidence>
<dbReference type="EMBL" id="QGNA01000004">
    <property type="protein sequence ID" value="PWS35653.1"/>
    <property type="molecule type" value="Genomic_DNA"/>
</dbReference>
<comment type="catalytic activity">
    <reaction evidence="11">
        <text>N(6)-(pyridoxal phosphate)-L-lysyl-[4-amino-5-hydroxymethyl-2-methylpyrimidine phosphate synthase] + L-histidyl-[4-amino-5-hydroxymethyl-2-methylpyrimidine phosphate synthase] + 2 Fe(3+) + 4 H2O = L-lysyl-[4-amino-5-hydroxymethyl-2-methylpyrimidine phosphate synthase] + (2S)-2-amino-5-hydroxy-4-oxopentanoyl-[4-amino-5-hydroxymethyl-2-methylpyrimidine phosphate synthase] + 4-amino-2-methyl-5-(phosphooxymethyl)pyrimidine + 3-oxopropanoate + 2 Fe(2+) + 2 H(+)</text>
        <dbReference type="Rhea" id="RHEA:65756"/>
        <dbReference type="Rhea" id="RHEA-COMP:16892"/>
        <dbReference type="Rhea" id="RHEA-COMP:16893"/>
        <dbReference type="Rhea" id="RHEA-COMP:16894"/>
        <dbReference type="Rhea" id="RHEA-COMP:16895"/>
        <dbReference type="ChEBI" id="CHEBI:15377"/>
        <dbReference type="ChEBI" id="CHEBI:15378"/>
        <dbReference type="ChEBI" id="CHEBI:29033"/>
        <dbReference type="ChEBI" id="CHEBI:29034"/>
        <dbReference type="ChEBI" id="CHEBI:29969"/>
        <dbReference type="ChEBI" id="CHEBI:29979"/>
        <dbReference type="ChEBI" id="CHEBI:33190"/>
        <dbReference type="ChEBI" id="CHEBI:58354"/>
        <dbReference type="ChEBI" id="CHEBI:143915"/>
        <dbReference type="ChEBI" id="CHEBI:157692"/>
    </reaction>
    <physiologicalReaction direction="left-to-right" evidence="11">
        <dbReference type="Rhea" id="RHEA:65757"/>
    </physiologicalReaction>
</comment>
<keyword evidence="7" id="KW-0663">Pyridoxal phosphate</keyword>
<dbReference type="PANTHER" id="PTHR31528:SF1">
    <property type="entry name" value="4-AMINO-5-HYDROXYMETHYL-2-METHYLPYRIMIDINE PHOSPHATE SYNTHASE THI11-RELATED"/>
    <property type="match status" value="1"/>
</dbReference>
<feature type="domain" description="SsuA/THI5-like" evidence="13">
    <location>
        <begin position="40"/>
        <end position="254"/>
    </location>
</feature>
<gene>
    <name evidence="14" type="ORF">DFH01_18850</name>
</gene>
<dbReference type="InterPro" id="IPR015168">
    <property type="entry name" value="SsuA/THI5"/>
</dbReference>
<comment type="caution">
    <text evidence="14">The sequence shown here is derived from an EMBL/GenBank/DDBJ whole genome shotgun (WGS) entry which is preliminary data.</text>
</comment>
<dbReference type="AlphaFoldDB" id="A0A317FB09"/>
<proteinExistence type="inferred from homology"/>
<evidence type="ECO:0000256" key="12">
    <source>
        <dbReference type="SAM" id="SignalP"/>
    </source>
</evidence>
<dbReference type="SUPFAM" id="SSF53850">
    <property type="entry name" value="Periplasmic binding protein-like II"/>
    <property type="match status" value="1"/>
</dbReference>
<comment type="pathway">
    <text evidence="2">Cofactor biosynthesis; thiamine diphosphate biosynthesis.</text>
</comment>
<accession>A0A317FB09</accession>
<keyword evidence="8" id="KW-0784">Thiamine biosynthesis</keyword>
<evidence type="ECO:0000256" key="6">
    <source>
        <dbReference type="ARBA" id="ARBA00022723"/>
    </source>
</evidence>
<comment type="similarity">
    <text evidence="3">Belongs to the NMT1/THI5 family.</text>
</comment>
<dbReference type="PROSITE" id="PS51318">
    <property type="entry name" value="TAT"/>
    <property type="match status" value="1"/>
</dbReference>
<keyword evidence="5" id="KW-0808">Transferase</keyword>
<evidence type="ECO:0000256" key="4">
    <source>
        <dbReference type="ARBA" id="ARBA00011738"/>
    </source>
</evidence>
<dbReference type="InterPro" id="IPR006311">
    <property type="entry name" value="TAT_signal"/>
</dbReference>
<protein>
    <recommendedName>
        <fullName evidence="10">Thiamine pyrimidine synthase</fullName>
    </recommendedName>
</protein>
<keyword evidence="6" id="KW-0479">Metal-binding</keyword>
<feature type="chain" id="PRO_5016260586" description="Thiamine pyrimidine synthase" evidence="12">
    <location>
        <begin position="24"/>
        <end position="344"/>
    </location>
</feature>
<evidence type="ECO:0000313" key="15">
    <source>
        <dbReference type="Proteomes" id="UP000245765"/>
    </source>
</evidence>
<dbReference type="GO" id="GO:0016740">
    <property type="term" value="F:transferase activity"/>
    <property type="evidence" value="ECO:0007669"/>
    <property type="project" value="UniProtKB-KW"/>
</dbReference>
<keyword evidence="15" id="KW-1185">Reference proteome</keyword>
<dbReference type="Proteomes" id="UP000245765">
    <property type="component" value="Unassembled WGS sequence"/>
</dbReference>
<sequence length="344" mass="37387">MPFSRRALLAAAPASLLAAPALAQALTPIRFTLDWRFQGVHAWFYLARERGWFREAGLDVTIDQGEGSTATVTRIMAGAYDAGFGDQNAIIQQAANRPGEAPVMVYQMYNTPPFALIAKASGPIRTVADMAGKRIGGSPGSTTMQLLPLFARLNGIDLPRNPIVSIAPALQEPMLLRDQFDLGAVFTVTAHTNFRALGLDPDKDLRWFLFSDFGIDLYSNGTMVSQRLLRDNPNGVRGMVAAINRAMLEIGANPPLAAEVMRRVDATINAPMEIGRVEFAWRTLIATPEGRRLGAGDLDDARLTRAIAQAVEVFGLPRTPANGDVFRRDFLPPRAAREFGPVTG</sequence>
<evidence type="ECO:0000259" key="13">
    <source>
        <dbReference type="Pfam" id="PF09084"/>
    </source>
</evidence>
<dbReference type="Pfam" id="PF09084">
    <property type="entry name" value="NMT1"/>
    <property type="match status" value="1"/>
</dbReference>
<evidence type="ECO:0000256" key="2">
    <source>
        <dbReference type="ARBA" id="ARBA00004948"/>
    </source>
</evidence>
<comment type="subunit">
    <text evidence="4">Homodimer.</text>
</comment>
<dbReference type="GO" id="GO:0009228">
    <property type="term" value="P:thiamine biosynthetic process"/>
    <property type="evidence" value="ECO:0007669"/>
    <property type="project" value="UniProtKB-KW"/>
</dbReference>
<keyword evidence="9" id="KW-0408">Iron</keyword>
<evidence type="ECO:0000256" key="7">
    <source>
        <dbReference type="ARBA" id="ARBA00022898"/>
    </source>
</evidence>
<organism evidence="14 15">
    <name type="scientific">Falsiroseomonas bella</name>
    <dbReference type="NCBI Taxonomy" id="2184016"/>
    <lineage>
        <taxon>Bacteria</taxon>
        <taxon>Pseudomonadati</taxon>
        <taxon>Pseudomonadota</taxon>
        <taxon>Alphaproteobacteria</taxon>
        <taxon>Acetobacterales</taxon>
        <taxon>Roseomonadaceae</taxon>
        <taxon>Falsiroseomonas</taxon>
    </lineage>
</organism>
<dbReference type="GO" id="GO:0046872">
    <property type="term" value="F:metal ion binding"/>
    <property type="evidence" value="ECO:0007669"/>
    <property type="project" value="UniProtKB-KW"/>
</dbReference>
<evidence type="ECO:0000256" key="1">
    <source>
        <dbReference type="ARBA" id="ARBA00003469"/>
    </source>
</evidence>